<proteinExistence type="predicted"/>
<sequence length="105" mass="11877">MFNQIKNTHTQKKAPSRCRAVIHMEIPEDESCAELGSVEDSFSSVFSEHFSLSQNPSQSVSCGKQVPHLLLSEFARGDLAGFFVELDARKQRPALQRSERQQQQQ</sequence>
<accession>A0A485NMX4</accession>
<evidence type="ECO:0000313" key="1">
    <source>
        <dbReference type="EMBL" id="VFV33977.1"/>
    </source>
</evidence>
<organism evidence="1 2">
    <name type="scientific">Lynx pardinus</name>
    <name type="common">Iberian lynx</name>
    <name type="synonym">Felis pardina</name>
    <dbReference type="NCBI Taxonomy" id="191816"/>
    <lineage>
        <taxon>Eukaryota</taxon>
        <taxon>Metazoa</taxon>
        <taxon>Chordata</taxon>
        <taxon>Craniata</taxon>
        <taxon>Vertebrata</taxon>
        <taxon>Euteleostomi</taxon>
        <taxon>Mammalia</taxon>
        <taxon>Eutheria</taxon>
        <taxon>Laurasiatheria</taxon>
        <taxon>Carnivora</taxon>
        <taxon>Feliformia</taxon>
        <taxon>Felidae</taxon>
        <taxon>Felinae</taxon>
        <taxon>Lynx</taxon>
    </lineage>
</organism>
<evidence type="ECO:0000313" key="2">
    <source>
        <dbReference type="Proteomes" id="UP000386466"/>
    </source>
</evidence>
<reference evidence="1 2" key="1">
    <citation type="submission" date="2019-01" db="EMBL/GenBank/DDBJ databases">
        <authorList>
            <person name="Alioto T."/>
            <person name="Alioto T."/>
        </authorList>
    </citation>
    <scope>NUCLEOTIDE SEQUENCE [LARGE SCALE GENOMIC DNA]</scope>
</reference>
<dbReference type="EMBL" id="CAAGRJ010019039">
    <property type="protein sequence ID" value="VFV33977.1"/>
    <property type="molecule type" value="Genomic_DNA"/>
</dbReference>
<dbReference type="Proteomes" id="UP000386466">
    <property type="component" value="Unassembled WGS sequence"/>
</dbReference>
<gene>
    <name evidence="1" type="ORF">LYPA_23C002516</name>
</gene>
<keyword evidence="2" id="KW-1185">Reference proteome</keyword>
<protein>
    <submittedName>
        <fullName evidence="1">Uncharacterized protein</fullName>
    </submittedName>
</protein>
<dbReference type="AlphaFoldDB" id="A0A485NMX4"/>
<name>A0A485NMX4_LYNPA</name>